<name>A0A8H8R5G7_9HELO</name>
<proteinExistence type="predicted"/>
<reference evidence="2 3" key="1">
    <citation type="submission" date="2018-05" db="EMBL/GenBank/DDBJ databases">
        <title>Genome sequencing and assembly of the regulated plant pathogen Lachnellula willkommii and related sister species for the development of diagnostic species identification markers.</title>
        <authorList>
            <person name="Giroux E."/>
            <person name="Bilodeau G."/>
        </authorList>
    </citation>
    <scope>NUCLEOTIDE SEQUENCE [LARGE SCALE GENOMIC DNA]</scope>
    <source>
        <strain evidence="2 3">CBS 185.66</strain>
    </source>
</reference>
<feature type="compositionally biased region" description="Polar residues" evidence="1">
    <location>
        <begin position="12"/>
        <end position="33"/>
    </location>
</feature>
<gene>
    <name evidence="2" type="ORF">LHYA1_G002075</name>
</gene>
<dbReference type="OrthoDB" id="4746642at2759"/>
<dbReference type="GeneID" id="41982273"/>
<protein>
    <submittedName>
        <fullName evidence="2">Uncharacterized protein</fullName>
    </submittedName>
</protein>
<dbReference type="RefSeq" id="XP_031007676.1">
    <property type="nucleotide sequence ID" value="XM_031147053.1"/>
</dbReference>
<evidence type="ECO:0000313" key="2">
    <source>
        <dbReference type="EMBL" id="TVY28888.1"/>
    </source>
</evidence>
<feature type="region of interest" description="Disordered" evidence="1">
    <location>
        <begin position="1"/>
        <end position="98"/>
    </location>
</feature>
<keyword evidence="3" id="KW-1185">Reference proteome</keyword>
<dbReference type="AlphaFoldDB" id="A0A8H8R5G7"/>
<accession>A0A8H8R5G7</accession>
<sequence>MNDPRRALPLNSRRSALNSEHQRIPGQSPNGPHTNRDSPFPKGNQHSLSRPVFGSRMPSRLDGPQFQAYDPKRAVGSRMPSRLDGPESQSQSTLKTSYDVKMATRQLQIESLSSAEKHEQDKWAQSQLSLHSTCVMGMKWLKNVVGYRCSGGGHLVTNELLAKGKGGLYHHCNGVWLGPMYGQEIMESMYGRLGFRREQELRESARQKGFNNHSFLVNRRRWAV</sequence>
<dbReference type="EMBL" id="QGMH01000025">
    <property type="protein sequence ID" value="TVY28888.1"/>
    <property type="molecule type" value="Genomic_DNA"/>
</dbReference>
<comment type="caution">
    <text evidence="2">The sequence shown here is derived from an EMBL/GenBank/DDBJ whole genome shotgun (WGS) entry which is preliminary data.</text>
</comment>
<feature type="compositionally biased region" description="Polar residues" evidence="1">
    <location>
        <begin position="87"/>
        <end position="96"/>
    </location>
</feature>
<evidence type="ECO:0000313" key="3">
    <source>
        <dbReference type="Proteomes" id="UP000431533"/>
    </source>
</evidence>
<organism evidence="2 3">
    <name type="scientific">Lachnellula hyalina</name>
    <dbReference type="NCBI Taxonomy" id="1316788"/>
    <lineage>
        <taxon>Eukaryota</taxon>
        <taxon>Fungi</taxon>
        <taxon>Dikarya</taxon>
        <taxon>Ascomycota</taxon>
        <taxon>Pezizomycotina</taxon>
        <taxon>Leotiomycetes</taxon>
        <taxon>Helotiales</taxon>
        <taxon>Lachnaceae</taxon>
        <taxon>Lachnellula</taxon>
    </lineage>
</organism>
<dbReference type="Proteomes" id="UP000431533">
    <property type="component" value="Unassembled WGS sequence"/>
</dbReference>
<evidence type="ECO:0000256" key="1">
    <source>
        <dbReference type="SAM" id="MobiDB-lite"/>
    </source>
</evidence>